<dbReference type="Pfam" id="PF04273">
    <property type="entry name" value="BLH_phosphatase"/>
    <property type="match status" value="1"/>
</dbReference>
<dbReference type="Gene3D" id="3.90.190.10">
    <property type="entry name" value="Protein tyrosine phosphatase superfamily"/>
    <property type="match status" value="1"/>
</dbReference>
<proteinExistence type="predicted"/>
<accession>A0ABQ6BIB7</accession>
<dbReference type="SUPFAM" id="SSF52799">
    <property type="entry name" value="(Phosphotyrosine protein) phosphatases II"/>
    <property type="match status" value="1"/>
</dbReference>
<evidence type="ECO:0000313" key="3">
    <source>
        <dbReference type="Proteomes" id="UP001156921"/>
    </source>
</evidence>
<dbReference type="RefSeq" id="WP_284221741.1">
    <property type="nucleotide sequence ID" value="NZ_BSOY01000014.1"/>
</dbReference>
<comment type="caution">
    <text evidence="2">The sequence shown here is derived from an EMBL/GenBank/DDBJ whole genome shotgun (WGS) entry which is preliminary data.</text>
</comment>
<dbReference type="EMBL" id="BSOY01000014">
    <property type="protein sequence ID" value="GLS00947.1"/>
    <property type="molecule type" value="Genomic_DNA"/>
</dbReference>
<organism evidence="2 3">
    <name type="scientific">Brevundimonas denitrificans</name>
    <dbReference type="NCBI Taxonomy" id="1443434"/>
    <lineage>
        <taxon>Bacteria</taxon>
        <taxon>Pseudomonadati</taxon>
        <taxon>Pseudomonadota</taxon>
        <taxon>Alphaproteobacteria</taxon>
        <taxon>Caulobacterales</taxon>
        <taxon>Caulobacteraceae</taxon>
        <taxon>Brevundimonas</taxon>
    </lineage>
</organism>
<name>A0ABQ6BIB7_9CAUL</name>
<gene>
    <name evidence="2" type="ORF">GCM10007859_09570</name>
</gene>
<dbReference type="InterPro" id="IPR029021">
    <property type="entry name" value="Prot-tyrosine_phosphatase-like"/>
</dbReference>
<protein>
    <submittedName>
        <fullName evidence="2">TIGR01244 family protein</fullName>
    </submittedName>
</protein>
<evidence type="ECO:0000259" key="1">
    <source>
        <dbReference type="PROSITE" id="PS50206"/>
    </source>
</evidence>
<dbReference type="InterPro" id="IPR005939">
    <property type="entry name" value="BLH_phosphatase-like"/>
</dbReference>
<sequence>MTLRALSPTVSVSAQLSPDVMPALAASGFGRVISNRPDGEDPGQPTVAVMEAAARDAGLAFAWIPVTGLPGPDQVAAVAELLADGAPTVMFCRSGMRSAAAWAMAERLKGADSQELRAAAAAAGYDLGRVPL</sequence>
<dbReference type="InterPro" id="IPR001763">
    <property type="entry name" value="Rhodanese-like_dom"/>
</dbReference>
<keyword evidence="3" id="KW-1185">Reference proteome</keyword>
<dbReference type="Proteomes" id="UP001156921">
    <property type="component" value="Unassembled WGS sequence"/>
</dbReference>
<evidence type="ECO:0000313" key="2">
    <source>
        <dbReference type="EMBL" id="GLS00947.1"/>
    </source>
</evidence>
<reference evidence="3" key="1">
    <citation type="journal article" date="2019" name="Int. J. Syst. Evol. Microbiol.">
        <title>The Global Catalogue of Microorganisms (GCM) 10K type strain sequencing project: providing services to taxonomists for standard genome sequencing and annotation.</title>
        <authorList>
            <consortium name="The Broad Institute Genomics Platform"/>
            <consortium name="The Broad Institute Genome Sequencing Center for Infectious Disease"/>
            <person name="Wu L."/>
            <person name="Ma J."/>
        </authorList>
    </citation>
    <scope>NUCLEOTIDE SEQUENCE [LARGE SCALE GENOMIC DNA]</scope>
    <source>
        <strain evidence="3">NBRC 110107</strain>
    </source>
</reference>
<feature type="domain" description="Rhodanese" evidence="1">
    <location>
        <begin position="70"/>
        <end position="108"/>
    </location>
</feature>
<dbReference type="NCBIfam" id="TIGR01244">
    <property type="entry name" value="TIGR01244 family sulfur transferase"/>
    <property type="match status" value="1"/>
</dbReference>
<dbReference type="PROSITE" id="PS50206">
    <property type="entry name" value="RHODANESE_3"/>
    <property type="match status" value="1"/>
</dbReference>